<dbReference type="OrthoDB" id="9803965at2"/>
<dbReference type="PANTHER" id="PTHR21569">
    <property type="entry name" value="RIBOSOMAL PROTEIN S9"/>
    <property type="match status" value="1"/>
</dbReference>
<dbReference type="GO" id="GO:0003735">
    <property type="term" value="F:structural constituent of ribosome"/>
    <property type="evidence" value="ECO:0007669"/>
    <property type="project" value="InterPro"/>
</dbReference>
<evidence type="ECO:0000256" key="3">
    <source>
        <dbReference type="ARBA" id="ARBA00023274"/>
    </source>
</evidence>
<gene>
    <name evidence="6" type="primary">rpsI</name>
    <name evidence="6" type="ORF">STAT_411</name>
</gene>
<dbReference type="PANTHER" id="PTHR21569:SF1">
    <property type="entry name" value="SMALL RIBOSOMAL SUBUNIT PROTEIN US9M"/>
    <property type="match status" value="1"/>
</dbReference>
<protein>
    <recommendedName>
        <fullName evidence="5">30S ribosomal protein S9</fullName>
    </recommendedName>
</protein>
<dbReference type="RefSeq" id="WP_119305583.1">
    <property type="nucleotide sequence ID" value="NZ_AP014608.1"/>
</dbReference>
<dbReference type="EMBL" id="AP014608">
    <property type="protein sequence ID" value="BBA17329.1"/>
    <property type="molecule type" value="Genomic_DNA"/>
</dbReference>
<dbReference type="InterPro" id="IPR014721">
    <property type="entry name" value="Ribsml_uS5_D2-typ_fold_subgr"/>
</dbReference>
<dbReference type="Gene3D" id="3.30.230.10">
    <property type="match status" value="1"/>
</dbReference>
<keyword evidence="3 4" id="KW-0687">Ribonucleoprotein</keyword>
<evidence type="ECO:0000313" key="7">
    <source>
        <dbReference type="Proteomes" id="UP000263619"/>
    </source>
</evidence>
<accession>A0A224AKJ1</accession>
<evidence type="ECO:0000256" key="5">
    <source>
        <dbReference type="RuleBase" id="RU003816"/>
    </source>
</evidence>
<keyword evidence="2 4" id="KW-0689">Ribosomal protein</keyword>
<dbReference type="GO" id="GO:0003723">
    <property type="term" value="F:RNA binding"/>
    <property type="evidence" value="ECO:0007669"/>
    <property type="project" value="TreeGrafter"/>
</dbReference>
<organism evidence="6 7">
    <name type="scientific">Blattabacterium cuenoti STAT</name>
    <dbReference type="NCBI Taxonomy" id="1457030"/>
    <lineage>
        <taxon>Bacteria</taxon>
        <taxon>Pseudomonadati</taxon>
        <taxon>Bacteroidota</taxon>
        <taxon>Flavobacteriia</taxon>
        <taxon>Flavobacteriales</taxon>
        <taxon>Blattabacteriaceae</taxon>
        <taxon>Blattabacterium</taxon>
    </lineage>
</organism>
<dbReference type="GO" id="GO:0005737">
    <property type="term" value="C:cytoplasm"/>
    <property type="evidence" value="ECO:0007669"/>
    <property type="project" value="UniProtKB-ARBA"/>
</dbReference>
<dbReference type="SUPFAM" id="SSF54211">
    <property type="entry name" value="Ribosomal protein S5 domain 2-like"/>
    <property type="match status" value="1"/>
</dbReference>
<name>A0A224AKJ1_9FLAO</name>
<dbReference type="GO" id="GO:0006412">
    <property type="term" value="P:translation"/>
    <property type="evidence" value="ECO:0007669"/>
    <property type="project" value="InterPro"/>
</dbReference>
<proteinExistence type="inferred from homology"/>
<evidence type="ECO:0000256" key="2">
    <source>
        <dbReference type="ARBA" id="ARBA00022980"/>
    </source>
</evidence>
<dbReference type="InterPro" id="IPR023035">
    <property type="entry name" value="Ribosomal_uS9_bac/plastid"/>
</dbReference>
<sequence>MIHTIGRRKRSLARIYLKIGNGLIIINSKKLEQYFPKYLHPKILYPIEIVNKKIEEFDINVKVSGGGFNGQSEAIRLAISRALCVFDIKNRKKLKSEGLLTRDSREVERKKFGQKKARKKYQFSKR</sequence>
<dbReference type="AlphaFoldDB" id="A0A224AKJ1"/>
<evidence type="ECO:0000256" key="4">
    <source>
        <dbReference type="RuleBase" id="RU003815"/>
    </source>
</evidence>
<keyword evidence="7" id="KW-1185">Reference proteome</keyword>
<dbReference type="Pfam" id="PF00380">
    <property type="entry name" value="Ribosomal_S9"/>
    <property type="match status" value="1"/>
</dbReference>
<reference evidence="6 7" key="1">
    <citation type="submission" date="2014-06" db="EMBL/GenBank/DDBJ databases">
        <title>Genome sequence of the intracellular symbiont Blattabacterium cuenoti, strain STAT from the wood feeding cockroach Salganea taiwanensis taiwanensis.</title>
        <authorList>
            <person name="Kinjo Y."/>
            <person name="Ohkuma M."/>
            <person name="Tokuda G."/>
        </authorList>
    </citation>
    <scope>NUCLEOTIDE SEQUENCE [LARGE SCALE GENOMIC DNA]</scope>
    <source>
        <strain evidence="6 7">STAT</strain>
    </source>
</reference>
<dbReference type="PROSITE" id="PS00360">
    <property type="entry name" value="RIBOSOMAL_S9"/>
    <property type="match status" value="1"/>
</dbReference>
<evidence type="ECO:0000313" key="6">
    <source>
        <dbReference type="EMBL" id="BBA17329.1"/>
    </source>
</evidence>
<dbReference type="GO" id="GO:0015935">
    <property type="term" value="C:small ribosomal subunit"/>
    <property type="evidence" value="ECO:0007669"/>
    <property type="project" value="UniProtKB-ARBA"/>
</dbReference>
<dbReference type="InterPro" id="IPR020568">
    <property type="entry name" value="Ribosomal_Su5_D2-typ_SF"/>
</dbReference>
<evidence type="ECO:0000256" key="1">
    <source>
        <dbReference type="ARBA" id="ARBA00005251"/>
    </source>
</evidence>
<dbReference type="Proteomes" id="UP000263619">
    <property type="component" value="Chromosome"/>
</dbReference>
<dbReference type="NCBIfam" id="NF001099">
    <property type="entry name" value="PRK00132.1"/>
    <property type="match status" value="1"/>
</dbReference>
<comment type="similarity">
    <text evidence="1 4">Belongs to the universal ribosomal protein uS9 family.</text>
</comment>
<dbReference type="FunFam" id="3.30.230.10:FF:000001">
    <property type="entry name" value="30S ribosomal protein S9"/>
    <property type="match status" value="1"/>
</dbReference>
<dbReference type="InterPro" id="IPR000754">
    <property type="entry name" value="Ribosomal_uS9"/>
</dbReference>
<dbReference type="InterPro" id="IPR020574">
    <property type="entry name" value="Ribosomal_uS9_CS"/>
</dbReference>